<proteinExistence type="predicted"/>
<comment type="caution">
    <text evidence="1">The sequence shown here is derived from an EMBL/GenBank/DDBJ whole genome shotgun (WGS) entry which is preliminary data.</text>
</comment>
<protein>
    <submittedName>
        <fullName evidence="1">Capsular biosynthesis protein</fullName>
    </submittedName>
</protein>
<gene>
    <name evidence="1" type="ORF">KL771_24105</name>
</gene>
<dbReference type="AlphaFoldDB" id="A0A947DBD1"/>
<sequence>MSERRVFLFLQGPPSRFWYELANGLEAAGQKTVRVNLSAGDWLYWLKSGAYNYRGSFKNWRGWLEQLIEREGVTDILYYADRLPYHVVAQEIAKARGLYVTAVEFGYLRPDWITVERNGMSTYSHFPNDPETIRAIAAAAPDPDLVIKYPYTFTQEATAEVIYNLVALFFSWIFFPRYFADKYYNPLKDYLSTLLRLIRERWQRKYAKRVMREVILGPRPFYIFALQLQSDYQIRDNSPYKRLHEAIDQTVASFARSAPPNTVLVFKVHPLDNGIERWNKVVMAAARRHNVRPRVRLIDGGNLNRLVETARGTVVVNSTVGLYAIRAGCPLIVLGVAVFDIPGLTFQGSLDQFWTEAEAPDEELRLQFIRALATTTQVKGSFYNKAGRKVAIAEVVQRLIERRVNEPGGFIDPPPRMEKARRLGMKV</sequence>
<accession>A0A947DBD1</accession>
<name>A0A947DBD1_9HYPH</name>
<evidence type="ECO:0000313" key="2">
    <source>
        <dbReference type="Proteomes" id="UP000766595"/>
    </source>
</evidence>
<keyword evidence="2" id="KW-1185">Reference proteome</keyword>
<dbReference type="CDD" id="cd16441">
    <property type="entry name" value="beta_Kdo_transferase_KpsS"/>
    <property type="match status" value="1"/>
</dbReference>
<evidence type="ECO:0000313" key="1">
    <source>
        <dbReference type="EMBL" id="MBT9292567.1"/>
    </source>
</evidence>
<dbReference type="Proteomes" id="UP000766595">
    <property type="component" value="Unassembled WGS sequence"/>
</dbReference>
<dbReference type="GO" id="GO:0000271">
    <property type="term" value="P:polysaccharide biosynthetic process"/>
    <property type="evidence" value="ECO:0007669"/>
    <property type="project" value="InterPro"/>
</dbReference>
<dbReference type="Pfam" id="PF05159">
    <property type="entry name" value="Capsule_synth"/>
    <property type="match status" value="1"/>
</dbReference>
<organism evidence="1 2">
    <name type="scientific">Prosthecodimorpha staleyi</name>
    <dbReference type="NCBI Taxonomy" id="2840188"/>
    <lineage>
        <taxon>Bacteria</taxon>
        <taxon>Pseudomonadati</taxon>
        <taxon>Pseudomonadota</taxon>
        <taxon>Alphaproteobacteria</taxon>
        <taxon>Hyphomicrobiales</taxon>
        <taxon>Ancalomicrobiaceae</taxon>
        <taxon>Prosthecodimorpha</taxon>
    </lineage>
</organism>
<dbReference type="GO" id="GO:0015774">
    <property type="term" value="P:polysaccharide transport"/>
    <property type="evidence" value="ECO:0007669"/>
    <property type="project" value="InterPro"/>
</dbReference>
<dbReference type="EMBL" id="JAHHZF010000014">
    <property type="protein sequence ID" value="MBT9292567.1"/>
    <property type="molecule type" value="Genomic_DNA"/>
</dbReference>
<dbReference type="RefSeq" id="WP_261971075.1">
    <property type="nucleotide sequence ID" value="NZ_JAHHZF010000014.1"/>
</dbReference>
<reference evidence="1 2" key="1">
    <citation type="submission" date="2021-06" db="EMBL/GenBank/DDBJ databases">
        <authorList>
            <person name="Grouzdev D.S."/>
            <person name="Koziaeva V."/>
        </authorList>
    </citation>
    <scope>NUCLEOTIDE SEQUENCE [LARGE SCALE GENOMIC DNA]</scope>
    <source>
        <strain evidence="1 2">22</strain>
    </source>
</reference>
<dbReference type="InterPro" id="IPR007833">
    <property type="entry name" value="Capsule_polysaccharide_synth"/>
</dbReference>